<dbReference type="AlphaFoldDB" id="F9UB75"/>
<name>F9UB75_9GAMM</name>
<feature type="transmembrane region" description="Helical" evidence="1">
    <location>
        <begin position="138"/>
        <end position="156"/>
    </location>
</feature>
<evidence type="ECO:0000313" key="3">
    <source>
        <dbReference type="Proteomes" id="UP000005459"/>
    </source>
</evidence>
<dbReference type="PATRIC" id="fig|768671.3.peg.2242"/>
<dbReference type="InterPro" id="IPR007498">
    <property type="entry name" value="PqiA-like"/>
</dbReference>
<reference evidence="2 3" key="1">
    <citation type="submission" date="2011-06" db="EMBL/GenBank/DDBJ databases">
        <title>The draft genome of Thiocapsa marina 5811.</title>
        <authorList>
            <consortium name="US DOE Joint Genome Institute (JGI-PGF)"/>
            <person name="Lucas S."/>
            <person name="Han J."/>
            <person name="Cheng J.-F."/>
            <person name="Goodwin L."/>
            <person name="Pitluck S."/>
            <person name="Peters L."/>
            <person name="Land M.L."/>
            <person name="Hauser L."/>
            <person name="Vogl K."/>
            <person name="Liu Z."/>
            <person name="Imhoff J."/>
            <person name="Thiel V."/>
            <person name="Frigaard N.-U."/>
            <person name="Bryant D."/>
            <person name="Woyke T.J."/>
        </authorList>
    </citation>
    <scope>NUCLEOTIDE SEQUENCE [LARGE SCALE GENOMIC DNA]</scope>
    <source>
        <strain evidence="2 3">5811</strain>
    </source>
</reference>
<sequence>MADVVACPGCDLLQHLPPIPPKGRARCPRCGEIVATTPADPIERPLALALAAAITLVVANAMPLMTLSVVGRFAETTILGGAEVMWRQGQPITATLVAFCTAVAPTIYLVLMCTLLVAARRAPAPAWVGPLLRLAEHAKAWSLPEVMLLGILVALVKIADLATVEPGIGLFSTGALLVLLATLAVQFDPEAVWHRIAWVNPAALHHRGKGIAAVPDGDPNA</sequence>
<keyword evidence="3" id="KW-1185">Reference proteome</keyword>
<proteinExistence type="predicted"/>
<dbReference type="Pfam" id="PF04403">
    <property type="entry name" value="PqiA"/>
    <property type="match status" value="1"/>
</dbReference>
<feature type="transmembrane region" description="Helical" evidence="1">
    <location>
        <begin position="46"/>
        <end position="71"/>
    </location>
</feature>
<dbReference type="Proteomes" id="UP000005459">
    <property type="component" value="Unassembled WGS sequence"/>
</dbReference>
<keyword evidence="1" id="KW-0812">Transmembrane</keyword>
<keyword evidence="1" id="KW-0472">Membrane</keyword>
<dbReference type="STRING" id="768671.ThimaDRAFT_2111"/>
<protein>
    <submittedName>
        <fullName evidence="2">Paraquat-inducible protein A</fullName>
    </submittedName>
</protein>
<dbReference type="OrthoDB" id="9800207at2"/>
<dbReference type="eggNOG" id="COG2995">
    <property type="taxonomic scope" value="Bacteria"/>
</dbReference>
<feature type="transmembrane region" description="Helical" evidence="1">
    <location>
        <begin position="92"/>
        <end position="118"/>
    </location>
</feature>
<evidence type="ECO:0000313" key="2">
    <source>
        <dbReference type="EMBL" id="EGV18693.1"/>
    </source>
</evidence>
<gene>
    <name evidence="2" type="ORF">ThimaDRAFT_2111</name>
</gene>
<feature type="transmembrane region" description="Helical" evidence="1">
    <location>
        <begin position="168"/>
        <end position="187"/>
    </location>
</feature>
<keyword evidence="1" id="KW-1133">Transmembrane helix</keyword>
<dbReference type="EMBL" id="AFWV01000006">
    <property type="protein sequence ID" value="EGV18693.1"/>
    <property type="molecule type" value="Genomic_DNA"/>
</dbReference>
<accession>F9UB75</accession>
<organism evidence="2 3">
    <name type="scientific">Thiocapsa marina 5811</name>
    <dbReference type="NCBI Taxonomy" id="768671"/>
    <lineage>
        <taxon>Bacteria</taxon>
        <taxon>Pseudomonadati</taxon>
        <taxon>Pseudomonadota</taxon>
        <taxon>Gammaproteobacteria</taxon>
        <taxon>Chromatiales</taxon>
        <taxon>Chromatiaceae</taxon>
        <taxon>Thiocapsa</taxon>
    </lineage>
</organism>
<evidence type="ECO:0000256" key="1">
    <source>
        <dbReference type="SAM" id="Phobius"/>
    </source>
</evidence>